<evidence type="ECO:0000256" key="8">
    <source>
        <dbReference type="ARBA" id="ARBA00023242"/>
    </source>
</evidence>
<dbReference type="Proteomes" id="UP001187471">
    <property type="component" value="Unassembled WGS sequence"/>
</dbReference>
<dbReference type="Pfam" id="PF05625">
    <property type="entry name" value="PAXNEB"/>
    <property type="match status" value="1"/>
</dbReference>
<comment type="similarity">
    <text evidence="4">Belongs to the ELP4 family.</text>
</comment>
<dbReference type="PANTHER" id="PTHR12896">
    <property type="entry name" value="PAX6 NEIGHBOR PROTEIN PAXNEB"/>
    <property type="match status" value="1"/>
</dbReference>
<evidence type="ECO:0000256" key="7">
    <source>
        <dbReference type="ARBA" id="ARBA00022694"/>
    </source>
</evidence>
<dbReference type="InterPro" id="IPR005162">
    <property type="entry name" value="Retrotrans_gag_dom"/>
</dbReference>
<dbReference type="InterPro" id="IPR027417">
    <property type="entry name" value="P-loop_NTPase"/>
</dbReference>
<sequence length="217" mass="24236">MANINDQGKGTKANFIQILQKASRGKKKEKPSQDLPPIHKKVRLWEPSAIGELTTAPTTGTELIAATNRVKLKREAEFLNFEQGNLKVQQYTTKFTSLTRHASYLVEGEDRRARKFRDGLKPKIQEKISILNIDDYYEMEWGMLSFIRFLKSMVRSSNAVAVLTFPHSPVSPSFSKILQHLADTLLSVTALQGSCNSGHNYVLNATAEAEVVGLESA</sequence>
<dbReference type="GO" id="GO:0033588">
    <property type="term" value="C:elongator holoenzyme complex"/>
    <property type="evidence" value="ECO:0007669"/>
    <property type="project" value="InterPro"/>
</dbReference>
<dbReference type="AlphaFoldDB" id="A0AA88RB40"/>
<evidence type="ECO:0000256" key="2">
    <source>
        <dbReference type="ARBA" id="ARBA00004496"/>
    </source>
</evidence>
<evidence type="ECO:0000256" key="3">
    <source>
        <dbReference type="ARBA" id="ARBA00005043"/>
    </source>
</evidence>
<evidence type="ECO:0000256" key="1">
    <source>
        <dbReference type="ARBA" id="ARBA00004123"/>
    </source>
</evidence>
<keyword evidence="8" id="KW-0539">Nucleus</keyword>
<dbReference type="EMBL" id="JAVXUO010001836">
    <property type="protein sequence ID" value="KAK2978740.1"/>
    <property type="molecule type" value="Genomic_DNA"/>
</dbReference>
<evidence type="ECO:0000256" key="5">
    <source>
        <dbReference type="ARBA" id="ARBA00020265"/>
    </source>
</evidence>
<evidence type="ECO:0000259" key="9">
    <source>
        <dbReference type="Pfam" id="PF03732"/>
    </source>
</evidence>
<dbReference type="Gene3D" id="3.40.50.300">
    <property type="entry name" value="P-loop containing nucleotide triphosphate hydrolases"/>
    <property type="match status" value="1"/>
</dbReference>
<evidence type="ECO:0000256" key="6">
    <source>
        <dbReference type="ARBA" id="ARBA00022490"/>
    </source>
</evidence>
<evidence type="ECO:0000313" key="11">
    <source>
        <dbReference type="Proteomes" id="UP001187471"/>
    </source>
</evidence>
<keyword evidence="7" id="KW-0819">tRNA processing</keyword>
<dbReference type="InterPro" id="IPR008728">
    <property type="entry name" value="Elongator_complex_protein_4"/>
</dbReference>
<comment type="subcellular location">
    <subcellularLocation>
        <location evidence="2">Cytoplasm</location>
    </subcellularLocation>
    <subcellularLocation>
        <location evidence="1">Nucleus</location>
    </subcellularLocation>
</comment>
<reference evidence="10" key="1">
    <citation type="submission" date="2022-12" db="EMBL/GenBank/DDBJ databases">
        <title>Draft genome assemblies for two species of Escallonia (Escalloniales).</title>
        <authorList>
            <person name="Chanderbali A."/>
            <person name="Dervinis C."/>
            <person name="Anghel I."/>
            <person name="Soltis D."/>
            <person name="Soltis P."/>
            <person name="Zapata F."/>
        </authorList>
    </citation>
    <scope>NUCLEOTIDE SEQUENCE</scope>
    <source>
        <strain evidence="10">UCBG92.1500</strain>
        <tissue evidence="10">Leaf</tissue>
    </source>
</reference>
<dbReference type="Pfam" id="PF03732">
    <property type="entry name" value="Retrotrans_gag"/>
    <property type="match status" value="1"/>
</dbReference>
<comment type="pathway">
    <text evidence="3">tRNA modification; 5-methoxycarbonylmethyl-2-thiouridine-tRNA biosynthesis.</text>
</comment>
<name>A0AA88RB40_9ASTE</name>
<proteinExistence type="inferred from homology"/>
<protein>
    <recommendedName>
        <fullName evidence="5">Elongator complex protein 4</fullName>
    </recommendedName>
</protein>
<accession>A0AA88RB40</accession>
<dbReference type="PANTHER" id="PTHR12896:SF1">
    <property type="entry name" value="ELONGATOR COMPLEX PROTEIN 4"/>
    <property type="match status" value="1"/>
</dbReference>
<evidence type="ECO:0000313" key="10">
    <source>
        <dbReference type="EMBL" id="KAK2978740.1"/>
    </source>
</evidence>
<dbReference type="GO" id="GO:0002098">
    <property type="term" value="P:tRNA wobble uridine modification"/>
    <property type="evidence" value="ECO:0007669"/>
    <property type="project" value="InterPro"/>
</dbReference>
<keyword evidence="11" id="KW-1185">Reference proteome</keyword>
<comment type="caution">
    <text evidence="10">The sequence shown here is derived from an EMBL/GenBank/DDBJ whole genome shotgun (WGS) entry which is preliminary data.</text>
</comment>
<dbReference type="GO" id="GO:0005737">
    <property type="term" value="C:cytoplasm"/>
    <property type="evidence" value="ECO:0007669"/>
    <property type="project" value="UniProtKB-SubCell"/>
</dbReference>
<gene>
    <name evidence="10" type="ORF">RJ640_003899</name>
</gene>
<keyword evidence="6" id="KW-0963">Cytoplasm</keyword>
<feature type="domain" description="Retrotransposon gag" evidence="9">
    <location>
        <begin position="73"/>
        <end position="122"/>
    </location>
</feature>
<dbReference type="GO" id="GO:0008023">
    <property type="term" value="C:transcription elongation factor complex"/>
    <property type="evidence" value="ECO:0007669"/>
    <property type="project" value="TreeGrafter"/>
</dbReference>
<organism evidence="10 11">
    <name type="scientific">Escallonia rubra</name>
    <dbReference type="NCBI Taxonomy" id="112253"/>
    <lineage>
        <taxon>Eukaryota</taxon>
        <taxon>Viridiplantae</taxon>
        <taxon>Streptophyta</taxon>
        <taxon>Embryophyta</taxon>
        <taxon>Tracheophyta</taxon>
        <taxon>Spermatophyta</taxon>
        <taxon>Magnoliopsida</taxon>
        <taxon>eudicotyledons</taxon>
        <taxon>Gunneridae</taxon>
        <taxon>Pentapetalae</taxon>
        <taxon>asterids</taxon>
        <taxon>campanulids</taxon>
        <taxon>Escalloniales</taxon>
        <taxon>Escalloniaceae</taxon>
        <taxon>Escallonia</taxon>
    </lineage>
</organism>
<evidence type="ECO:0000256" key="4">
    <source>
        <dbReference type="ARBA" id="ARBA00007573"/>
    </source>
</evidence>